<organism evidence="1 2">
    <name type="scientific">Trematosphaeria pertusa</name>
    <dbReference type="NCBI Taxonomy" id="390896"/>
    <lineage>
        <taxon>Eukaryota</taxon>
        <taxon>Fungi</taxon>
        <taxon>Dikarya</taxon>
        <taxon>Ascomycota</taxon>
        <taxon>Pezizomycotina</taxon>
        <taxon>Dothideomycetes</taxon>
        <taxon>Pleosporomycetidae</taxon>
        <taxon>Pleosporales</taxon>
        <taxon>Massarineae</taxon>
        <taxon>Trematosphaeriaceae</taxon>
        <taxon>Trematosphaeria</taxon>
    </lineage>
</organism>
<dbReference type="GeneID" id="54587855"/>
<dbReference type="RefSeq" id="XP_033677578.1">
    <property type="nucleotide sequence ID" value="XM_033834525.1"/>
</dbReference>
<sequence length="300" mass="33115">MWDVWKLFAGHTARVGDHHGVKVTPGAHQSQLHEMQMGRIMAAHRGATVTAAAKRQRPRRLYLTTSIFSVRRTRRQWPAARVAARSMQRILEGLCGLLRRAAGTKAMMQRAAARRAGLICPASRRLFAIRLLVWGNMSPSTAALDGATRSRTELHLTLVAIARGGSTPPTVGPSAGRDIALRRPQRQAGRFNRAVVEPPSCRGVQTADVKAVLRFWRRTAGGTGGQHGSFRVSIFAAAIVVHPGGHRILCQPSINPYPALYMHNRHLRCELLFWGAWRQIVLSCTPLSTAYRPPVHPHEA</sequence>
<dbReference type="Proteomes" id="UP000800094">
    <property type="component" value="Unassembled WGS sequence"/>
</dbReference>
<keyword evidence="2" id="KW-1185">Reference proteome</keyword>
<name>A0A6A6HWI8_9PLEO</name>
<accession>A0A6A6HWI8</accession>
<proteinExistence type="predicted"/>
<dbReference type="EMBL" id="ML987207">
    <property type="protein sequence ID" value="KAF2242574.1"/>
    <property type="molecule type" value="Genomic_DNA"/>
</dbReference>
<protein>
    <submittedName>
        <fullName evidence="1">Uncharacterized protein</fullName>
    </submittedName>
</protein>
<evidence type="ECO:0000313" key="1">
    <source>
        <dbReference type="EMBL" id="KAF2242574.1"/>
    </source>
</evidence>
<reference evidence="1" key="1">
    <citation type="journal article" date="2020" name="Stud. Mycol.">
        <title>101 Dothideomycetes genomes: a test case for predicting lifestyles and emergence of pathogens.</title>
        <authorList>
            <person name="Haridas S."/>
            <person name="Albert R."/>
            <person name="Binder M."/>
            <person name="Bloem J."/>
            <person name="Labutti K."/>
            <person name="Salamov A."/>
            <person name="Andreopoulos B."/>
            <person name="Baker S."/>
            <person name="Barry K."/>
            <person name="Bills G."/>
            <person name="Bluhm B."/>
            <person name="Cannon C."/>
            <person name="Castanera R."/>
            <person name="Culley D."/>
            <person name="Daum C."/>
            <person name="Ezra D."/>
            <person name="Gonzalez J."/>
            <person name="Henrissat B."/>
            <person name="Kuo A."/>
            <person name="Liang C."/>
            <person name="Lipzen A."/>
            <person name="Lutzoni F."/>
            <person name="Magnuson J."/>
            <person name="Mondo S."/>
            <person name="Nolan M."/>
            <person name="Ohm R."/>
            <person name="Pangilinan J."/>
            <person name="Park H.-J."/>
            <person name="Ramirez L."/>
            <person name="Alfaro M."/>
            <person name="Sun H."/>
            <person name="Tritt A."/>
            <person name="Yoshinaga Y."/>
            <person name="Zwiers L.-H."/>
            <person name="Turgeon B."/>
            <person name="Goodwin S."/>
            <person name="Spatafora J."/>
            <person name="Crous P."/>
            <person name="Grigoriev I."/>
        </authorList>
    </citation>
    <scope>NUCLEOTIDE SEQUENCE</scope>
    <source>
        <strain evidence="1">CBS 122368</strain>
    </source>
</reference>
<dbReference type="AlphaFoldDB" id="A0A6A6HWI8"/>
<evidence type="ECO:0000313" key="2">
    <source>
        <dbReference type="Proteomes" id="UP000800094"/>
    </source>
</evidence>
<gene>
    <name evidence="1" type="ORF">BU26DRAFT_582378</name>
</gene>